<evidence type="ECO:0000256" key="4">
    <source>
        <dbReference type="ARBA" id="ARBA00022741"/>
    </source>
</evidence>
<evidence type="ECO:0000313" key="9">
    <source>
        <dbReference type="Proteomes" id="UP000639772"/>
    </source>
</evidence>
<keyword evidence="3" id="KW-0479">Metal-binding</keyword>
<dbReference type="PANTHER" id="PTHR10890:SF26">
    <property type="entry name" value="CYSTEINE--TRNA LIGASE 1, CYTOPLASMIC-RELATED"/>
    <property type="match status" value="1"/>
</dbReference>
<dbReference type="Pfam" id="PF01406">
    <property type="entry name" value="tRNA-synt_1e"/>
    <property type="match status" value="1"/>
</dbReference>
<protein>
    <recommendedName>
        <fullName evidence="7">tRNA synthetases class I catalytic domain-containing protein</fullName>
    </recommendedName>
</protein>
<evidence type="ECO:0000256" key="5">
    <source>
        <dbReference type="ARBA" id="ARBA00022833"/>
    </source>
</evidence>
<dbReference type="Gene3D" id="1.20.120.1910">
    <property type="entry name" value="Cysteine-tRNA ligase, C-terminal anti-codon recognition domain"/>
    <property type="match status" value="1"/>
</dbReference>
<organism evidence="8 9">
    <name type="scientific">Vanilla planifolia</name>
    <name type="common">Vanilla</name>
    <dbReference type="NCBI Taxonomy" id="51239"/>
    <lineage>
        <taxon>Eukaryota</taxon>
        <taxon>Viridiplantae</taxon>
        <taxon>Streptophyta</taxon>
        <taxon>Embryophyta</taxon>
        <taxon>Tracheophyta</taxon>
        <taxon>Spermatophyta</taxon>
        <taxon>Magnoliopsida</taxon>
        <taxon>Liliopsida</taxon>
        <taxon>Asparagales</taxon>
        <taxon>Orchidaceae</taxon>
        <taxon>Vanilloideae</taxon>
        <taxon>Vanilleae</taxon>
        <taxon>Vanilla</taxon>
    </lineage>
</organism>
<name>A0A835RA33_VANPL</name>
<evidence type="ECO:0000256" key="6">
    <source>
        <dbReference type="ARBA" id="ARBA00022840"/>
    </source>
</evidence>
<evidence type="ECO:0000259" key="7">
    <source>
        <dbReference type="Pfam" id="PF01406"/>
    </source>
</evidence>
<dbReference type="GO" id="GO:0005737">
    <property type="term" value="C:cytoplasm"/>
    <property type="evidence" value="ECO:0007669"/>
    <property type="project" value="TreeGrafter"/>
</dbReference>
<keyword evidence="5" id="KW-0862">Zinc</keyword>
<accession>A0A835RA33</accession>
<dbReference type="InterPro" id="IPR032678">
    <property type="entry name" value="tRNA-synt_1_cat_dom"/>
</dbReference>
<evidence type="ECO:0000256" key="3">
    <source>
        <dbReference type="ARBA" id="ARBA00022723"/>
    </source>
</evidence>
<keyword evidence="2" id="KW-0436">Ligase</keyword>
<feature type="domain" description="tRNA synthetases class I catalytic" evidence="7">
    <location>
        <begin position="1"/>
        <end position="71"/>
    </location>
</feature>
<keyword evidence="6" id="KW-0067">ATP-binding</keyword>
<gene>
    <name evidence="8" type="ORF">HPP92_008678</name>
</gene>
<evidence type="ECO:0000313" key="8">
    <source>
        <dbReference type="EMBL" id="KAG0486583.1"/>
    </source>
</evidence>
<dbReference type="OrthoDB" id="438179at2759"/>
<comment type="caution">
    <text evidence="8">The sequence shown here is derived from an EMBL/GenBank/DDBJ whole genome shotgun (WGS) entry which is preliminary data.</text>
</comment>
<dbReference type="InterPro" id="IPR009080">
    <property type="entry name" value="tRNAsynth_Ia_anticodon-bd"/>
</dbReference>
<dbReference type="AlphaFoldDB" id="A0A835RA33"/>
<dbReference type="SUPFAM" id="SSF52374">
    <property type="entry name" value="Nucleotidylyl transferase"/>
    <property type="match status" value="1"/>
</dbReference>
<dbReference type="EMBL" id="JADCNM010000004">
    <property type="protein sequence ID" value="KAG0486583.1"/>
    <property type="molecule type" value="Genomic_DNA"/>
</dbReference>
<sequence length="385" mass="44049">MEQIKDLITKILDNGHAYIIEGDVYFSVDTFADYYCLSGRKPDDNRAGGGGRVTVDTRKRNPADFALWKSRAACPQSNVKYWMHNGFVNRDNQKMSKSDNNFCTIRDEIAFVPFRNESFKGVLPVDVKEQIDKFHTEYLSSMSDDLHTTTVLDDLVDLLKLINGTLKKFKGKKQQQVLILSLLALEKEVKEVLLALGLSSSYNVSEVLQQLKDKALKRAGYTEEEVGRKIEERNMARKSKEYEKSDKIREELYLRGIALMDEPTGTIWETLEPPEKQSGDVLDHVSLIARFLFNCERIDEFMSTTLAEMLKQQQRVSSSSRARRQTFGGRMAYALRHCIREPATALGRVTNLLLFSGHGLRYRKLEVILTTEAVGTPRRFRLSDI</sequence>
<dbReference type="InterPro" id="IPR024909">
    <property type="entry name" value="Cys-tRNA/MSH_ligase"/>
</dbReference>
<dbReference type="Proteomes" id="UP000639772">
    <property type="component" value="Unassembled WGS sequence"/>
</dbReference>
<reference evidence="8 9" key="1">
    <citation type="journal article" date="2020" name="Nat. Food">
        <title>A phased Vanilla planifolia genome enables genetic improvement of flavour and production.</title>
        <authorList>
            <person name="Hasing T."/>
            <person name="Tang H."/>
            <person name="Brym M."/>
            <person name="Khazi F."/>
            <person name="Huang T."/>
            <person name="Chambers A.H."/>
        </authorList>
    </citation>
    <scope>NUCLEOTIDE SEQUENCE [LARGE SCALE GENOMIC DNA]</scope>
    <source>
        <tissue evidence="8">Leaf</tissue>
    </source>
</reference>
<dbReference type="Gene3D" id="3.40.50.620">
    <property type="entry name" value="HUPs"/>
    <property type="match status" value="1"/>
</dbReference>
<dbReference type="GO" id="GO:0004817">
    <property type="term" value="F:cysteine-tRNA ligase activity"/>
    <property type="evidence" value="ECO:0007669"/>
    <property type="project" value="TreeGrafter"/>
</dbReference>
<comment type="cofactor">
    <cofactor evidence="1">
        <name>Zn(2+)</name>
        <dbReference type="ChEBI" id="CHEBI:29105"/>
    </cofactor>
</comment>
<dbReference type="GO" id="GO:0006423">
    <property type="term" value="P:cysteinyl-tRNA aminoacylation"/>
    <property type="evidence" value="ECO:0007669"/>
    <property type="project" value="TreeGrafter"/>
</dbReference>
<keyword evidence="4" id="KW-0547">Nucleotide-binding</keyword>
<proteinExistence type="predicted"/>
<dbReference type="InterPro" id="IPR014729">
    <property type="entry name" value="Rossmann-like_a/b/a_fold"/>
</dbReference>
<dbReference type="SUPFAM" id="SSF47323">
    <property type="entry name" value="Anticodon-binding domain of a subclass of class I aminoacyl-tRNA synthetases"/>
    <property type="match status" value="1"/>
</dbReference>
<dbReference type="GO" id="GO:0005524">
    <property type="term" value="F:ATP binding"/>
    <property type="evidence" value="ECO:0007669"/>
    <property type="project" value="UniProtKB-KW"/>
</dbReference>
<evidence type="ECO:0000256" key="1">
    <source>
        <dbReference type="ARBA" id="ARBA00001947"/>
    </source>
</evidence>
<evidence type="ECO:0000256" key="2">
    <source>
        <dbReference type="ARBA" id="ARBA00022598"/>
    </source>
</evidence>
<dbReference type="GO" id="GO:0046872">
    <property type="term" value="F:metal ion binding"/>
    <property type="evidence" value="ECO:0007669"/>
    <property type="project" value="UniProtKB-KW"/>
</dbReference>
<dbReference type="PANTHER" id="PTHR10890">
    <property type="entry name" value="CYSTEINYL-TRNA SYNTHETASE"/>
    <property type="match status" value="1"/>
</dbReference>